<dbReference type="InParanoid" id="A0A0C3AWN3"/>
<protein>
    <submittedName>
        <fullName evidence="1">Uncharacterized protein</fullName>
    </submittedName>
</protein>
<evidence type="ECO:0000313" key="1">
    <source>
        <dbReference type="EMBL" id="KIM69392.1"/>
    </source>
</evidence>
<reference evidence="1 2" key="1">
    <citation type="submission" date="2014-04" db="EMBL/GenBank/DDBJ databases">
        <authorList>
            <consortium name="DOE Joint Genome Institute"/>
            <person name="Kuo A."/>
            <person name="Kohler A."/>
            <person name="Nagy L.G."/>
            <person name="Floudas D."/>
            <person name="Copeland A."/>
            <person name="Barry K.W."/>
            <person name="Cichocki N."/>
            <person name="Veneault-Fourrey C."/>
            <person name="LaButti K."/>
            <person name="Lindquist E.A."/>
            <person name="Lipzen A."/>
            <person name="Lundell T."/>
            <person name="Morin E."/>
            <person name="Murat C."/>
            <person name="Sun H."/>
            <person name="Tunlid A."/>
            <person name="Henrissat B."/>
            <person name="Grigoriev I.V."/>
            <person name="Hibbett D.S."/>
            <person name="Martin F."/>
            <person name="Nordberg H.P."/>
            <person name="Cantor M.N."/>
            <person name="Hua S.X."/>
        </authorList>
    </citation>
    <scope>NUCLEOTIDE SEQUENCE [LARGE SCALE GENOMIC DNA]</scope>
    <source>
        <strain evidence="1 2">Foug A</strain>
    </source>
</reference>
<proteinExistence type="predicted"/>
<name>A0A0C3AWN3_9AGAM</name>
<evidence type="ECO:0000313" key="2">
    <source>
        <dbReference type="Proteomes" id="UP000053989"/>
    </source>
</evidence>
<dbReference type="Proteomes" id="UP000053989">
    <property type="component" value="Unassembled WGS sequence"/>
</dbReference>
<sequence>MKYVVVRTTPSQRLTPKHYCFLLLPRPFRVQSRYLPSHSVIVHGLNGGASTNVLHAGKVQQAACSRHQQSSKARLFDEIQNPSVRRMRCQIVPTHHVGTHESPKSLFAAGSLKTTVIPDSSVHGKGPPA</sequence>
<dbReference type="HOGENOM" id="CLU_1950089_0_0_1"/>
<keyword evidence="2" id="KW-1185">Reference proteome</keyword>
<reference evidence="2" key="2">
    <citation type="submission" date="2015-01" db="EMBL/GenBank/DDBJ databases">
        <title>Evolutionary Origins and Diversification of the Mycorrhizal Mutualists.</title>
        <authorList>
            <consortium name="DOE Joint Genome Institute"/>
            <consortium name="Mycorrhizal Genomics Consortium"/>
            <person name="Kohler A."/>
            <person name="Kuo A."/>
            <person name="Nagy L.G."/>
            <person name="Floudas D."/>
            <person name="Copeland A."/>
            <person name="Barry K.W."/>
            <person name="Cichocki N."/>
            <person name="Veneault-Fourrey C."/>
            <person name="LaButti K."/>
            <person name="Lindquist E.A."/>
            <person name="Lipzen A."/>
            <person name="Lundell T."/>
            <person name="Morin E."/>
            <person name="Murat C."/>
            <person name="Riley R."/>
            <person name="Ohm R."/>
            <person name="Sun H."/>
            <person name="Tunlid A."/>
            <person name="Henrissat B."/>
            <person name="Grigoriev I.V."/>
            <person name="Hibbett D.S."/>
            <person name="Martin F."/>
        </authorList>
    </citation>
    <scope>NUCLEOTIDE SEQUENCE [LARGE SCALE GENOMIC DNA]</scope>
    <source>
        <strain evidence="2">Foug A</strain>
    </source>
</reference>
<dbReference type="EMBL" id="KN822006">
    <property type="protein sequence ID" value="KIM69392.1"/>
    <property type="molecule type" value="Genomic_DNA"/>
</dbReference>
<gene>
    <name evidence="1" type="ORF">SCLCIDRAFT_700015</name>
</gene>
<dbReference type="AlphaFoldDB" id="A0A0C3AWN3"/>
<accession>A0A0C3AWN3</accession>
<organism evidence="1 2">
    <name type="scientific">Scleroderma citrinum Foug A</name>
    <dbReference type="NCBI Taxonomy" id="1036808"/>
    <lineage>
        <taxon>Eukaryota</taxon>
        <taxon>Fungi</taxon>
        <taxon>Dikarya</taxon>
        <taxon>Basidiomycota</taxon>
        <taxon>Agaricomycotina</taxon>
        <taxon>Agaricomycetes</taxon>
        <taxon>Agaricomycetidae</taxon>
        <taxon>Boletales</taxon>
        <taxon>Sclerodermatineae</taxon>
        <taxon>Sclerodermataceae</taxon>
        <taxon>Scleroderma</taxon>
    </lineage>
</organism>